<reference evidence="2 3" key="1">
    <citation type="journal article" date="2016" name="Nat. Commun.">
        <title>Thousands of microbial genomes shed light on interconnected biogeochemical processes in an aquifer system.</title>
        <authorList>
            <person name="Anantharaman K."/>
            <person name="Brown C.T."/>
            <person name="Hug L.A."/>
            <person name="Sharon I."/>
            <person name="Castelle C.J."/>
            <person name="Probst A.J."/>
            <person name="Thomas B.C."/>
            <person name="Singh A."/>
            <person name="Wilkins M.J."/>
            <person name="Karaoz U."/>
            <person name="Brodie E.L."/>
            <person name="Williams K.H."/>
            <person name="Hubbard S.S."/>
            <person name="Banfield J.F."/>
        </authorList>
    </citation>
    <scope>NUCLEOTIDE SEQUENCE [LARGE SCALE GENOMIC DNA]</scope>
</reference>
<protein>
    <submittedName>
        <fullName evidence="2">Uncharacterized protein</fullName>
    </submittedName>
</protein>
<evidence type="ECO:0000313" key="2">
    <source>
        <dbReference type="EMBL" id="OGM32094.1"/>
    </source>
</evidence>
<name>A0A1F7YY46_9BACT</name>
<accession>A0A1F7YY46</accession>
<dbReference type="EMBL" id="MGGP01000018">
    <property type="protein sequence ID" value="OGM32094.1"/>
    <property type="molecule type" value="Genomic_DNA"/>
</dbReference>
<keyword evidence="1" id="KW-0812">Transmembrane</keyword>
<dbReference type="Proteomes" id="UP000178870">
    <property type="component" value="Unassembled WGS sequence"/>
</dbReference>
<comment type="caution">
    <text evidence="2">The sequence shown here is derived from an EMBL/GenBank/DDBJ whole genome shotgun (WGS) entry which is preliminary data.</text>
</comment>
<gene>
    <name evidence="2" type="ORF">A2803_00830</name>
</gene>
<keyword evidence="1" id="KW-1133">Transmembrane helix</keyword>
<keyword evidence="1" id="KW-0472">Membrane</keyword>
<evidence type="ECO:0000256" key="1">
    <source>
        <dbReference type="SAM" id="Phobius"/>
    </source>
</evidence>
<feature type="transmembrane region" description="Helical" evidence="1">
    <location>
        <begin position="7"/>
        <end position="26"/>
    </location>
</feature>
<proteinExistence type="predicted"/>
<organism evidence="2 3">
    <name type="scientific">Candidatus Woesebacteria bacterium RIFCSPHIGHO2_01_FULL_44_21</name>
    <dbReference type="NCBI Taxonomy" id="1802503"/>
    <lineage>
        <taxon>Bacteria</taxon>
        <taxon>Candidatus Woeseibacteriota</taxon>
    </lineage>
</organism>
<dbReference type="AlphaFoldDB" id="A0A1F7YY46"/>
<evidence type="ECO:0000313" key="3">
    <source>
        <dbReference type="Proteomes" id="UP000178870"/>
    </source>
</evidence>
<sequence>MGKYWKLLVVIIVLLVVFLISAYLVLLKNKEGAINTTFASEVPGYQIEWVKDSTLNDFLNEIDFYNVEHLDKARQNSSYVNKITVTLTDKKVPLYPVYYDAGFEPQELTLSYSTDYSINNGELTVYIYVNPELLSNTSPEVINRVNDAINAQVLRTLVMSLKSLPNQQQPYSSMQSMSDDYVKRFVLDKELNELAFKLVTK</sequence>